<comment type="pathway">
    <text evidence="1">Cofactor biosynthesis; tetrahydrofolate biosynthesis; 2-amino-4-hydroxy-6-hydroxymethyl-7,8-dihydropteridine diphosphate from 7,8-dihydroneopterin triphosphate: step 4/4.</text>
</comment>
<evidence type="ECO:0000256" key="2">
    <source>
        <dbReference type="ARBA" id="ARBA00005810"/>
    </source>
</evidence>
<dbReference type="Pfam" id="PF01288">
    <property type="entry name" value="HPPK"/>
    <property type="match status" value="1"/>
</dbReference>
<keyword evidence="5 14" id="KW-0808">Transferase</keyword>
<dbReference type="RefSeq" id="WP_118655466.1">
    <property type="nucleotide sequence ID" value="NZ_JACOOK010000002.1"/>
</dbReference>
<dbReference type="EC" id="2.7.6.3" evidence="3"/>
<keyword evidence="6" id="KW-0547">Nucleotide-binding</keyword>
<dbReference type="InterPro" id="IPR000550">
    <property type="entry name" value="Hppk"/>
</dbReference>
<gene>
    <name evidence="14" type="primary">folK</name>
    <name evidence="14" type="ORF">H8S08_03970</name>
</gene>
<evidence type="ECO:0000256" key="3">
    <source>
        <dbReference type="ARBA" id="ARBA00013253"/>
    </source>
</evidence>
<dbReference type="PROSITE" id="PS00794">
    <property type="entry name" value="HPPK"/>
    <property type="match status" value="1"/>
</dbReference>
<reference evidence="14 15" key="1">
    <citation type="submission" date="2020-08" db="EMBL/GenBank/DDBJ databases">
        <title>Genome public.</title>
        <authorList>
            <person name="Liu C."/>
            <person name="Sun Q."/>
        </authorList>
    </citation>
    <scope>NUCLEOTIDE SEQUENCE [LARGE SCALE GENOMIC DNA]</scope>
    <source>
        <strain evidence="14 15">New-7</strain>
    </source>
</reference>
<sequence>MSKAVLITGGNLGSVAENLEAAREAISREVGVVERCSSVLESEAWGFEAEERFLNQVLVVATALPPEQLLERCLQIERQLGRVRRPGPRYGSRTMDIDLLFYDNRVVDSDRLTIPHPRIAERDFVLAPLEEVLPDYVHPVLKKTIRQLRRELLQAANPPGADGMKN</sequence>
<evidence type="ECO:0000256" key="5">
    <source>
        <dbReference type="ARBA" id="ARBA00022679"/>
    </source>
</evidence>
<accession>A0ABR7CKJ3</accession>
<keyword evidence="7" id="KW-0418">Kinase</keyword>
<evidence type="ECO:0000256" key="1">
    <source>
        <dbReference type="ARBA" id="ARBA00005051"/>
    </source>
</evidence>
<dbReference type="GO" id="GO:0003848">
    <property type="term" value="F:2-amino-4-hydroxy-6-hydroxymethyldihydropteridine diphosphokinase activity"/>
    <property type="evidence" value="ECO:0007669"/>
    <property type="project" value="UniProtKB-EC"/>
</dbReference>
<evidence type="ECO:0000256" key="11">
    <source>
        <dbReference type="ARBA" id="ARBA00029766"/>
    </source>
</evidence>
<dbReference type="NCBIfam" id="TIGR01498">
    <property type="entry name" value="folK"/>
    <property type="match status" value="1"/>
</dbReference>
<dbReference type="PANTHER" id="PTHR43071:SF1">
    <property type="entry name" value="2-AMINO-4-HYDROXY-6-HYDROXYMETHYLDIHYDROPTERIDINE PYROPHOSPHOKINASE"/>
    <property type="match status" value="1"/>
</dbReference>
<keyword evidence="9" id="KW-0289">Folate biosynthesis</keyword>
<feature type="domain" description="7,8-dihydro-6-hydroxymethylpterin-pyrophosphokinase" evidence="13">
    <location>
        <begin position="89"/>
        <end position="100"/>
    </location>
</feature>
<keyword evidence="8" id="KW-0067">ATP-binding</keyword>
<dbReference type="Proteomes" id="UP000636891">
    <property type="component" value="Unassembled WGS sequence"/>
</dbReference>
<comment type="caution">
    <text evidence="14">The sequence shown here is derived from an EMBL/GenBank/DDBJ whole genome shotgun (WGS) entry which is preliminary data.</text>
</comment>
<comment type="similarity">
    <text evidence="2">Belongs to the HPPK family.</text>
</comment>
<evidence type="ECO:0000256" key="8">
    <source>
        <dbReference type="ARBA" id="ARBA00022840"/>
    </source>
</evidence>
<organism evidence="14 15">
    <name type="scientific">Alistipes hominis</name>
    <dbReference type="NCBI Taxonomy" id="2763015"/>
    <lineage>
        <taxon>Bacteria</taxon>
        <taxon>Pseudomonadati</taxon>
        <taxon>Bacteroidota</taxon>
        <taxon>Bacteroidia</taxon>
        <taxon>Bacteroidales</taxon>
        <taxon>Rikenellaceae</taxon>
        <taxon>Alistipes</taxon>
    </lineage>
</organism>
<dbReference type="PANTHER" id="PTHR43071">
    <property type="entry name" value="2-AMINO-4-HYDROXY-6-HYDROXYMETHYLDIHYDROPTERIDINE PYROPHOSPHOKINASE"/>
    <property type="match status" value="1"/>
</dbReference>
<proteinExistence type="inferred from homology"/>
<evidence type="ECO:0000256" key="12">
    <source>
        <dbReference type="ARBA" id="ARBA00033413"/>
    </source>
</evidence>
<dbReference type="CDD" id="cd00483">
    <property type="entry name" value="HPPK"/>
    <property type="match status" value="1"/>
</dbReference>
<evidence type="ECO:0000313" key="14">
    <source>
        <dbReference type="EMBL" id="MBC5616176.1"/>
    </source>
</evidence>
<evidence type="ECO:0000256" key="4">
    <source>
        <dbReference type="ARBA" id="ARBA00016218"/>
    </source>
</evidence>
<dbReference type="InterPro" id="IPR035907">
    <property type="entry name" value="Hppk_sf"/>
</dbReference>
<evidence type="ECO:0000256" key="10">
    <source>
        <dbReference type="ARBA" id="ARBA00029409"/>
    </source>
</evidence>
<dbReference type="EMBL" id="JACOOK010000002">
    <property type="protein sequence ID" value="MBC5616176.1"/>
    <property type="molecule type" value="Genomic_DNA"/>
</dbReference>
<evidence type="ECO:0000256" key="7">
    <source>
        <dbReference type="ARBA" id="ARBA00022777"/>
    </source>
</evidence>
<dbReference type="SUPFAM" id="SSF55083">
    <property type="entry name" value="6-hydroxymethyl-7,8-dihydropterin pyrophosphokinase, HPPK"/>
    <property type="match status" value="1"/>
</dbReference>
<comment type="function">
    <text evidence="10">Catalyzes the transfer of pyrophosphate from adenosine triphosphate (ATP) to 6-hydroxymethyl-7,8-dihydropterin, an enzymatic step in folate biosynthesis pathway.</text>
</comment>
<protein>
    <recommendedName>
        <fullName evidence="4">2-amino-4-hydroxy-6-hydroxymethyldihydropteridine pyrophosphokinase</fullName>
        <ecNumber evidence="3">2.7.6.3</ecNumber>
    </recommendedName>
    <alternativeName>
        <fullName evidence="11">6-hydroxymethyl-7,8-dihydropterin pyrophosphokinase</fullName>
    </alternativeName>
    <alternativeName>
        <fullName evidence="12">7,8-dihydro-6-hydroxymethylpterin-pyrophosphokinase</fullName>
    </alternativeName>
</protein>
<evidence type="ECO:0000259" key="13">
    <source>
        <dbReference type="PROSITE" id="PS00794"/>
    </source>
</evidence>
<evidence type="ECO:0000313" key="15">
    <source>
        <dbReference type="Proteomes" id="UP000636891"/>
    </source>
</evidence>
<dbReference type="Gene3D" id="3.30.70.560">
    <property type="entry name" value="7,8-Dihydro-6-hydroxymethylpterin-pyrophosphokinase HPPK"/>
    <property type="match status" value="1"/>
</dbReference>
<name>A0ABR7CKJ3_9BACT</name>
<keyword evidence="15" id="KW-1185">Reference proteome</keyword>
<evidence type="ECO:0000256" key="6">
    <source>
        <dbReference type="ARBA" id="ARBA00022741"/>
    </source>
</evidence>
<evidence type="ECO:0000256" key="9">
    <source>
        <dbReference type="ARBA" id="ARBA00022909"/>
    </source>
</evidence>